<feature type="domain" description="SMP-30/Gluconolactonase/LRE-like region" evidence="4">
    <location>
        <begin position="13"/>
        <end position="260"/>
    </location>
</feature>
<keyword evidence="3" id="KW-0479">Metal-binding</keyword>
<evidence type="ECO:0000313" key="6">
    <source>
        <dbReference type="Proteomes" id="UP001151234"/>
    </source>
</evidence>
<dbReference type="InterPro" id="IPR011042">
    <property type="entry name" value="6-blade_b-propeller_TolB-like"/>
</dbReference>
<dbReference type="Gene3D" id="2.120.10.30">
    <property type="entry name" value="TolB, C-terminal domain"/>
    <property type="match status" value="1"/>
</dbReference>
<organism evidence="5 6">
    <name type="scientific">Hoeflea prorocentri</name>
    <dbReference type="NCBI Taxonomy" id="1922333"/>
    <lineage>
        <taxon>Bacteria</taxon>
        <taxon>Pseudomonadati</taxon>
        <taxon>Pseudomonadota</taxon>
        <taxon>Alphaproteobacteria</taxon>
        <taxon>Hyphomicrobiales</taxon>
        <taxon>Rhizobiaceae</taxon>
        <taxon>Hoeflea</taxon>
    </lineage>
</organism>
<dbReference type="SUPFAM" id="SSF63829">
    <property type="entry name" value="Calcium-dependent phosphotriesterase"/>
    <property type="match status" value="1"/>
</dbReference>
<feature type="binding site" evidence="3">
    <location>
        <position position="15"/>
    </location>
    <ligand>
        <name>a divalent metal cation</name>
        <dbReference type="ChEBI" id="CHEBI:60240"/>
    </ligand>
</feature>
<feature type="active site" description="Proton donor/acceptor" evidence="2">
    <location>
        <position position="201"/>
    </location>
</feature>
<feature type="binding site" evidence="3">
    <location>
        <position position="98"/>
    </location>
    <ligand>
        <name>substrate</name>
    </ligand>
</feature>
<dbReference type="PANTHER" id="PTHR10907:SF47">
    <property type="entry name" value="REGUCALCIN"/>
    <property type="match status" value="1"/>
</dbReference>
<dbReference type="GO" id="GO:0004341">
    <property type="term" value="F:gluconolactonase activity"/>
    <property type="evidence" value="ECO:0007669"/>
    <property type="project" value="TreeGrafter"/>
</dbReference>
<dbReference type="GO" id="GO:0005509">
    <property type="term" value="F:calcium ion binding"/>
    <property type="evidence" value="ECO:0007669"/>
    <property type="project" value="TreeGrafter"/>
</dbReference>
<comment type="cofactor">
    <cofactor evidence="3">
        <name>Zn(2+)</name>
        <dbReference type="ChEBI" id="CHEBI:29105"/>
    </cofactor>
    <text evidence="3">Binds 1 divalent metal cation per subunit.</text>
</comment>
<dbReference type="GO" id="GO:0019853">
    <property type="term" value="P:L-ascorbic acid biosynthetic process"/>
    <property type="evidence" value="ECO:0007669"/>
    <property type="project" value="TreeGrafter"/>
</dbReference>
<evidence type="ECO:0000256" key="3">
    <source>
        <dbReference type="PIRSR" id="PIRSR605511-2"/>
    </source>
</evidence>
<name>A0A9X3ZIG7_9HYPH</name>
<feature type="binding site" evidence="3">
    <location>
        <position position="201"/>
    </location>
    <ligand>
        <name>a divalent metal cation</name>
        <dbReference type="ChEBI" id="CHEBI:60240"/>
    </ligand>
</feature>
<evidence type="ECO:0000259" key="4">
    <source>
        <dbReference type="Pfam" id="PF08450"/>
    </source>
</evidence>
<dbReference type="Proteomes" id="UP001151234">
    <property type="component" value="Unassembled WGS sequence"/>
</dbReference>
<dbReference type="AlphaFoldDB" id="A0A9X3ZIG7"/>
<evidence type="ECO:0000313" key="5">
    <source>
        <dbReference type="EMBL" id="MDA5399626.1"/>
    </source>
</evidence>
<reference evidence="5" key="1">
    <citation type="submission" date="2022-11" db="EMBL/GenBank/DDBJ databases">
        <title>Draft genome sequence of Hoeflea poritis E7-10 and Hoeflea prorocentri PM5-8, separated from scleractinian coral Porites lutea and marine dinoflagellate.</title>
        <authorList>
            <person name="Zhang G."/>
            <person name="Wei Q."/>
            <person name="Cai L."/>
        </authorList>
    </citation>
    <scope>NUCLEOTIDE SEQUENCE</scope>
    <source>
        <strain evidence="5">PM5-8</strain>
    </source>
</reference>
<keyword evidence="6" id="KW-1185">Reference proteome</keyword>
<evidence type="ECO:0000256" key="2">
    <source>
        <dbReference type="PIRSR" id="PIRSR605511-1"/>
    </source>
</evidence>
<dbReference type="InterPro" id="IPR005511">
    <property type="entry name" value="SMP-30"/>
</dbReference>
<dbReference type="PRINTS" id="PR01790">
    <property type="entry name" value="SMP30FAMILY"/>
</dbReference>
<proteinExistence type="inferred from homology"/>
<protein>
    <submittedName>
        <fullName evidence="5">SMP-30/gluconolactonase/LRE family protein</fullName>
    </submittedName>
</protein>
<dbReference type="RefSeq" id="WP_267991052.1">
    <property type="nucleotide sequence ID" value="NZ_JAPJZI010000001.1"/>
</dbReference>
<comment type="similarity">
    <text evidence="1">Belongs to the SMP-30/CGR1 family.</text>
</comment>
<keyword evidence="3" id="KW-0862">Zinc</keyword>
<evidence type="ECO:0000256" key="1">
    <source>
        <dbReference type="ARBA" id="ARBA00008853"/>
    </source>
</evidence>
<sequence>MKPEVLGPERDEVGESPFWDGAGHIWSVDIVGKRIRRRRFSDGQTETWQTDDLPTALALSPEGPAAVSFAGGVARWSPGEGPTATTIVPERDPYMRLNEGKCDPAGRLWVASMENNLTPDLEPREQAAARGRLYRLDGTNVTGFGEADLGIPNTMAWSPDRTRFYFGDSLQNTIWVWDYDNDSGDIYNRRVFVSGGPGLPDGSTMDADGCLWTARFSAGRVIRYAPDGRVDRVIDLPVENPTAATFAGDDLSTLIVTSARFAMDDPSAIDGATLKIATDVTGQPENWFGG</sequence>
<dbReference type="InterPro" id="IPR013658">
    <property type="entry name" value="SGL"/>
</dbReference>
<feature type="binding site" evidence="3">
    <location>
        <position position="153"/>
    </location>
    <ligand>
        <name>a divalent metal cation</name>
        <dbReference type="ChEBI" id="CHEBI:60240"/>
    </ligand>
</feature>
<dbReference type="EMBL" id="JAPJZI010000001">
    <property type="protein sequence ID" value="MDA5399626.1"/>
    <property type="molecule type" value="Genomic_DNA"/>
</dbReference>
<feature type="binding site" evidence="3">
    <location>
        <position position="96"/>
    </location>
    <ligand>
        <name>substrate</name>
    </ligand>
</feature>
<dbReference type="PANTHER" id="PTHR10907">
    <property type="entry name" value="REGUCALCIN"/>
    <property type="match status" value="1"/>
</dbReference>
<gene>
    <name evidence="5" type="ORF">OQ273_13665</name>
</gene>
<accession>A0A9X3ZIG7</accession>
<comment type="caution">
    <text evidence="5">The sequence shown here is derived from an EMBL/GenBank/DDBJ whole genome shotgun (WGS) entry which is preliminary data.</text>
</comment>
<dbReference type="Pfam" id="PF08450">
    <property type="entry name" value="SGL"/>
    <property type="match status" value="1"/>
</dbReference>